<name>A0A3M7PP08_BRAPC</name>
<reference evidence="1 2" key="1">
    <citation type="journal article" date="2018" name="Sci. Rep.">
        <title>Genomic signatures of local adaptation to the degree of environmental predictability in rotifers.</title>
        <authorList>
            <person name="Franch-Gras L."/>
            <person name="Hahn C."/>
            <person name="Garcia-Roger E.M."/>
            <person name="Carmona M.J."/>
            <person name="Serra M."/>
            <person name="Gomez A."/>
        </authorList>
    </citation>
    <scope>NUCLEOTIDE SEQUENCE [LARGE SCALE GENOMIC DNA]</scope>
    <source>
        <strain evidence="1">HYR1</strain>
    </source>
</reference>
<organism evidence="1 2">
    <name type="scientific">Brachionus plicatilis</name>
    <name type="common">Marine rotifer</name>
    <name type="synonym">Brachionus muelleri</name>
    <dbReference type="NCBI Taxonomy" id="10195"/>
    <lineage>
        <taxon>Eukaryota</taxon>
        <taxon>Metazoa</taxon>
        <taxon>Spiralia</taxon>
        <taxon>Gnathifera</taxon>
        <taxon>Rotifera</taxon>
        <taxon>Eurotatoria</taxon>
        <taxon>Monogononta</taxon>
        <taxon>Pseudotrocha</taxon>
        <taxon>Ploima</taxon>
        <taxon>Brachionidae</taxon>
        <taxon>Brachionus</taxon>
    </lineage>
</organism>
<sequence>MSKKISGNLLDISHLAILCDSPQKSQKRITYECDLDSNFYLNRQKLAQTNNIFIKKLGDLKLVSICSLQLAYISKKLD</sequence>
<evidence type="ECO:0000313" key="1">
    <source>
        <dbReference type="EMBL" id="RNA00857.1"/>
    </source>
</evidence>
<accession>A0A3M7PP08</accession>
<gene>
    <name evidence="1" type="ORF">BpHYR1_025740</name>
</gene>
<evidence type="ECO:0000313" key="2">
    <source>
        <dbReference type="Proteomes" id="UP000276133"/>
    </source>
</evidence>
<proteinExistence type="predicted"/>
<dbReference type="AlphaFoldDB" id="A0A3M7PP08"/>
<comment type="caution">
    <text evidence="1">The sequence shown here is derived from an EMBL/GenBank/DDBJ whole genome shotgun (WGS) entry which is preliminary data.</text>
</comment>
<dbReference type="EMBL" id="REGN01009582">
    <property type="protein sequence ID" value="RNA00857.1"/>
    <property type="molecule type" value="Genomic_DNA"/>
</dbReference>
<dbReference type="Proteomes" id="UP000276133">
    <property type="component" value="Unassembled WGS sequence"/>
</dbReference>
<protein>
    <submittedName>
        <fullName evidence="1">Uncharacterized protein</fullName>
    </submittedName>
</protein>
<keyword evidence="2" id="KW-1185">Reference proteome</keyword>